<dbReference type="Pfam" id="PF03061">
    <property type="entry name" value="4HBT"/>
    <property type="match status" value="1"/>
</dbReference>
<reference evidence="2 3" key="1">
    <citation type="submission" date="2019-06" db="EMBL/GenBank/DDBJ databases">
        <title>Draft genome sequence of the filamentous fungus Phialemoniopsis curvata isolated from diesel fuel.</title>
        <authorList>
            <person name="Varaljay V.A."/>
            <person name="Lyon W.J."/>
            <person name="Crouch A.L."/>
            <person name="Drake C.E."/>
            <person name="Hollomon J.M."/>
            <person name="Nadeau L.J."/>
            <person name="Nunn H.S."/>
            <person name="Stevenson B.S."/>
            <person name="Bojanowski C.L."/>
            <person name="Crookes-Goodson W.J."/>
        </authorList>
    </citation>
    <scope>NUCLEOTIDE SEQUENCE [LARGE SCALE GENOMIC DNA]</scope>
    <source>
        <strain evidence="2 3">D216</strain>
    </source>
</reference>
<dbReference type="InParanoid" id="A0A507AWJ1"/>
<name>A0A507AWJ1_9PEZI</name>
<proteinExistence type="predicted"/>
<keyword evidence="3" id="KW-1185">Reference proteome</keyword>
<dbReference type="PANTHER" id="PTHR47260">
    <property type="entry name" value="UPF0644 PROTEIN PB2B4.06"/>
    <property type="match status" value="1"/>
</dbReference>
<comment type="caution">
    <text evidence="2">The sequence shown here is derived from an EMBL/GenBank/DDBJ whole genome shotgun (WGS) entry which is preliminary data.</text>
</comment>
<dbReference type="CDD" id="cd03443">
    <property type="entry name" value="PaaI_thioesterase"/>
    <property type="match status" value="1"/>
</dbReference>
<dbReference type="EMBL" id="SKBQ01000069">
    <property type="protein sequence ID" value="TPX09291.1"/>
    <property type="molecule type" value="Genomic_DNA"/>
</dbReference>
<gene>
    <name evidence="2" type="ORF">E0L32_009483</name>
</gene>
<dbReference type="PANTHER" id="PTHR47260:SF6">
    <property type="entry name" value="THIOESTERASE DOMAIN-CONTAINING PROTEIN"/>
    <property type="match status" value="1"/>
</dbReference>
<protein>
    <recommendedName>
        <fullName evidence="1">Thioesterase domain-containing protein</fullName>
    </recommendedName>
</protein>
<dbReference type="Proteomes" id="UP000319257">
    <property type="component" value="Unassembled WGS sequence"/>
</dbReference>
<sequence length="291" mass="32718">MDAAAAVAVAASGLFLFSTRANIWGRVNHTNILAKKGSSIDYRLHRILHFQQQRSLHRHSALHSMSVRISRNISAVSRIARRGFSSPRPQAIKHASSWFKSKMEVNRPPPGDSNYEYFKSIPWCNEHLQDPKVVVETPICRVRKPSTEDELFATTLSTERTIPAFLMFYERPSKPGERVDEVKAFLRLEEGINGFPNTSHGGIVIAILDEIMGLLGQVNRKLGGVPDKDQMTAFLNTKFLQPVITPGVILVTGRLQKFEGRKLFMESAIWDKDSNKLAQGEALFVILKPKI</sequence>
<dbReference type="InterPro" id="IPR052061">
    <property type="entry name" value="PTE-AB_protein"/>
</dbReference>
<organism evidence="2 3">
    <name type="scientific">Thyridium curvatum</name>
    <dbReference type="NCBI Taxonomy" id="1093900"/>
    <lineage>
        <taxon>Eukaryota</taxon>
        <taxon>Fungi</taxon>
        <taxon>Dikarya</taxon>
        <taxon>Ascomycota</taxon>
        <taxon>Pezizomycotina</taxon>
        <taxon>Sordariomycetes</taxon>
        <taxon>Sordariomycetidae</taxon>
        <taxon>Thyridiales</taxon>
        <taxon>Thyridiaceae</taxon>
        <taxon>Thyridium</taxon>
    </lineage>
</organism>
<evidence type="ECO:0000313" key="2">
    <source>
        <dbReference type="EMBL" id="TPX09291.1"/>
    </source>
</evidence>
<dbReference type="Gene3D" id="3.10.129.10">
    <property type="entry name" value="Hotdog Thioesterase"/>
    <property type="match status" value="1"/>
</dbReference>
<evidence type="ECO:0000313" key="3">
    <source>
        <dbReference type="Proteomes" id="UP000319257"/>
    </source>
</evidence>
<dbReference type="RefSeq" id="XP_030991002.1">
    <property type="nucleotide sequence ID" value="XM_031144453.1"/>
</dbReference>
<dbReference type="AlphaFoldDB" id="A0A507AWJ1"/>
<accession>A0A507AWJ1</accession>
<dbReference type="InterPro" id="IPR006683">
    <property type="entry name" value="Thioestr_dom"/>
</dbReference>
<dbReference type="InterPro" id="IPR029069">
    <property type="entry name" value="HotDog_dom_sf"/>
</dbReference>
<dbReference type="SUPFAM" id="SSF54637">
    <property type="entry name" value="Thioesterase/thiol ester dehydrase-isomerase"/>
    <property type="match status" value="1"/>
</dbReference>
<dbReference type="OrthoDB" id="506431at2759"/>
<evidence type="ECO:0000259" key="1">
    <source>
        <dbReference type="Pfam" id="PF03061"/>
    </source>
</evidence>
<dbReference type="GeneID" id="41976930"/>
<feature type="domain" description="Thioesterase" evidence="1">
    <location>
        <begin position="199"/>
        <end position="276"/>
    </location>
</feature>
<dbReference type="STRING" id="1093900.A0A507AWJ1"/>